<protein>
    <submittedName>
        <fullName evidence="8">Efflux RND transporter periplasmic adaptor subunit</fullName>
    </submittedName>
</protein>
<dbReference type="GO" id="GO:0030313">
    <property type="term" value="C:cell envelope"/>
    <property type="evidence" value="ECO:0007669"/>
    <property type="project" value="UniProtKB-SubCell"/>
</dbReference>
<dbReference type="GO" id="GO:0016020">
    <property type="term" value="C:membrane"/>
    <property type="evidence" value="ECO:0007669"/>
    <property type="project" value="InterPro"/>
</dbReference>
<name>A0A928DSB2_9BACT</name>
<dbReference type="PANTHER" id="PTHR32347">
    <property type="entry name" value="EFFLUX SYSTEM COMPONENT YKNX-RELATED"/>
    <property type="match status" value="1"/>
</dbReference>
<evidence type="ECO:0000313" key="9">
    <source>
        <dbReference type="Proteomes" id="UP000725649"/>
    </source>
</evidence>
<dbReference type="InterPro" id="IPR058624">
    <property type="entry name" value="MdtA-like_HH"/>
</dbReference>
<comment type="caution">
    <text evidence="8">The sequence shown here is derived from an EMBL/GenBank/DDBJ whole genome shotgun (WGS) entry which is preliminary data.</text>
</comment>
<dbReference type="InterPro" id="IPR050465">
    <property type="entry name" value="UPF0194_transport"/>
</dbReference>
<evidence type="ECO:0000259" key="6">
    <source>
        <dbReference type="Pfam" id="PF25917"/>
    </source>
</evidence>
<evidence type="ECO:0000256" key="4">
    <source>
        <dbReference type="SAM" id="Coils"/>
    </source>
</evidence>
<dbReference type="SUPFAM" id="SSF111369">
    <property type="entry name" value="HlyD-like secretion proteins"/>
    <property type="match status" value="1"/>
</dbReference>
<evidence type="ECO:0000259" key="5">
    <source>
        <dbReference type="Pfam" id="PF25876"/>
    </source>
</evidence>
<evidence type="ECO:0000256" key="3">
    <source>
        <dbReference type="ARBA" id="ARBA00023054"/>
    </source>
</evidence>
<sequence>MKNLLNKIKNFCGRLWRKFKQLGFWKKALVIVGLLLLAWGVKSILFRQPSVPLFKTVRVRTGDIMDIVEASGPINPVNTTQIGALVSGEILKIYVDYNSEVKKGDLMAVIDQTQILASLEEAKASLSSAKESLASAEVSYRLASKNYERYQALYEKDYVSKVNLEEYELAYVNAKSNLNSAQARVVQAQSNLDTAEKDLSNTKIVSPIDGMVLTRKVSEGQTITAGFSTPELFVVAQDLTKMQIEAKVSEADIVKIAPGQSADFTLDGYVGEAFHGTVRQVRTNYVDSSGSSAGSSSTTYTVIIDVDNQDLRLKPGMTATLTIRTQDKKGVLVVPNEALRFSPSTNLGKFEKTGVWTLEPGKEPKRVDVTIGIIATKQTEITGGEIKEGDVVIVGENNLKAMPTQAMGMGRPGRRRR</sequence>
<dbReference type="EMBL" id="SUVG01000008">
    <property type="protein sequence ID" value="MBE6421787.1"/>
    <property type="molecule type" value="Genomic_DNA"/>
</dbReference>
<evidence type="ECO:0000256" key="1">
    <source>
        <dbReference type="ARBA" id="ARBA00004196"/>
    </source>
</evidence>
<evidence type="ECO:0000259" key="7">
    <source>
        <dbReference type="Pfam" id="PF25990"/>
    </source>
</evidence>
<dbReference type="Pfam" id="PF25990">
    <property type="entry name" value="Beta-barrel_YknX"/>
    <property type="match status" value="1"/>
</dbReference>
<dbReference type="NCBIfam" id="TIGR01730">
    <property type="entry name" value="RND_mfp"/>
    <property type="match status" value="1"/>
</dbReference>
<dbReference type="Proteomes" id="UP000725649">
    <property type="component" value="Unassembled WGS sequence"/>
</dbReference>
<organism evidence="8 9">
    <name type="scientific">Candidatus Avelusimicrobium gallicola</name>
    <dbReference type="NCBI Taxonomy" id="2562704"/>
    <lineage>
        <taxon>Bacteria</taxon>
        <taxon>Pseudomonadati</taxon>
        <taxon>Elusimicrobiota</taxon>
        <taxon>Elusimicrobia</taxon>
        <taxon>Elusimicrobiales</taxon>
        <taxon>Elusimicrobiaceae</taxon>
        <taxon>Candidatus Avelusimicrobium</taxon>
    </lineage>
</organism>
<evidence type="ECO:0000256" key="2">
    <source>
        <dbReference type="ARBA" id="ARBA00009477"/>
    </source>
</evidence>
<reference evidence="8" key="1">
    <citation type="submission" date="2019-04" db="EMBL/GenBank/DDBJ databases">
        <title>Evolution of Biomass-Degrading Anaerobic Consortia Revealed by Metagenomics.</title>
        <authorList>
            <person name="Peng X."/>
        </authorList>
    </citation>
    <scope>NUCLEOTIDE SEQUENCE</scope>
    <source>
        <strain evidence="8">SIG66</strain>
    </source>
</reference>
<feature type="coiled-coil region" evidence="4">
    <location>
        <begin position="164"/>
        <end position="198"/>
    </location>
</feature>
<dbReference type="Gene3D" id="1.10.287.470">
    <property type="entry name" value="Helix hairpin bin"/>
    <property type="match status" value="1"/>
</dbReference>
<evidence type="ECO:0000313" key="8">
    <source>
        <dbReference type="EMBL" id="MBE6421787.1"/>
    </source>
</evidence>
<dbReference type="Gene3D" id="2.40.50.100">
    <property type="match status" value="1"/>
</dbReference>
<dbReference type="InterPro" id="IPR058625">
    <property type="entry name" value="MdtA-like_BSH"/>
</dbReference>
<feature type="domain" description="Multidrug resistance protein MdtA-like barrel-sandwich hybrid" evidence="6">
    <location>
        <begin position="78"/>
        <end position="231"/>
    </location>
</feature>
<comment type="subcellular location">
    <subcellularLocation>
        <location evidence="1">Cell envelope</location>
    </subcellularLocation>
</comment>
<feature type="domain" description="YknX-like beta-barrel" evidence="7">
    <location>
        <begin position="242"/>
        <end position="323"/>
    </location>
</feature>
<dbReference type="InterPro" id="IPR058636">
    <property type="entry name" value="Beta-barrel_YknX"/>
</dbReference>
<dbReference type="InterPro" id="IPR006143">
    <property type="entry name" value="RND_pump_MFP"/>
</dbReference>
<dbReference type="Pfam" id="PF25876">
    <property type="entry name" value="HH_MFP_RND"/>
    <property type="match status" value="1"/>
</dbReference>
<comment type="similarity">
    <text evidence="2">Belongs to the membrane fusion protein (MFP) (TC 8.A.1) family.</text>
</comment>
<dbReference type="PANTHER" id="PTHR32347:SF14">
    <property type="entry name" value="EFFLUX SYSTEM COMPONENT YKNX-RELATED"/>
    <property type="match status" value="1"/>
</dbReference>
<dbReference type="Gene3D" id="2.40.30.170">
    <property type="match status" value="1"/>
</dbReference>
<dbReference type="GO" id="GO:0015562">
    <property type="term" value="F:efflux transmembrane transporter activity"/>
    <property type="evidence" value="ECO:0007669"/>
    <property type="project" value="InterPro"/>
</dbReference>
<keyword evidence="3 4" id="KW-0175">Coiled coil</keyword>
<dbReference type="AlphaFoldDB" id="A0A928DSB2"/>
<accession>A0A928DSB2</accession>
<feature type="domain" description="Multidrug resistance protein MdtA-like alpha-helical hairpin" evidence="5">
    <location>
        <begin position="127"/>
        <end position="196"/>
    </location>
</feature>
<dbReference type="Pfam" id="PF25917">
    <property type="entry name" value="BSH_RND"/>
    <property type="match status" value="1"/>
</dbReference>
<gene>
    <name evidence="8" type="ORF">E7027_06675</name>
</gene>
<dbReference type="Gene3D" id="2.40.420.20">
    <property type="match status" value="1"/>
</dbReference>
<proteinExistence type="inferred from homology"/>